<dbReference type="Gene3D" id="1.25.40.20">
    <property type="entry name" value="Ankyrin repeat-containing domain"/>
    <property type="match status" value="1"/>
</dbReference>
<dbReference type="Proteomes" id="UP000836788">
    <property type="component" value="Chromosome 3"/>
</dbReference>
<evidence type="ECO:0008006" key="2">
    <source>
        <dbReference type="Google" id="ProtNLM"/>
    </source>
</evidence>
<accession>A0A8J9SDX1</accession>
<sequence>MADASDDAATYSRKRRSPRCLFRSSRQIESTTNFAAANSSTCAVWGLPEEIVFHIVTFVAAPTTRATVLCHQIAPLCRASYRALLNNQQSSASLWDKVLREDYGVSQSMADSRRSCKRLRRCPVERVRDAHVLIQDNTEIAYFYLSEMVQSRCKGDLTRSKMCRLLDEYGPHLRTNTVVSSGGTYLVEVCRARNVKESTILACVKELVESRGAQVDVLTRESPQSSQTALCVAAARGMSTIVQYLLQVHSASRDERSSGRFRLHTAPKKTISFRFQTALEIAEMMKDAESKEGATAQSLVSLNHCIRLLREDNRI</sequence>
<dbReference type="SUPFAM" id="SSF48403">
    <property type="entry name" value="Ankyrin repeat"/>
    <property type="match status" value="1"/>
</dbReference>
<name>A0A8J9SDX1_PHATR</name>
<reference evidence="1" key="1">
    <citation type="submission" date="2022-02" db="EMBL/GenBank/DDBJ databases">
        <authorList>
            <person name="Giguere J D."/>
        </authorList>
    </citation>
    <scope>NUCLEOTIDE SEQUENCE</scope>
    <source>
        <strain evidence="1">CCAP 1055/1</strain>
    </source>
</reference>
<dbReference type="EMBL" id="OU594944">
    <property type="protein sequence ID" value="CAG9287737.1"/>
    <property type="molecule type" value="Genomic_DNA"/>
</dbReference>
<gene>
    <name evidence="1" type="ORF">PTTT1_LOCUS36428</name>
</gene>
<dbReference type="InterPro" id="IPR036770">
    <property type="entry name" value="Ankyrin_rpt-contain_sf"/>
</dbReference>
<dbReference type="AlphaFoldDB" id="A0A8J9SDX1"/>
<proteinExistence type="predicted"/>
<evidence type="ECO:0000313" key="1">
    <source>
        <dbReference type="EMBL" id="CAG9287737.1"/>
    </source>
</evidence>
<protein>
    <recommendedName>
        <fullName evidence="2">Ankyrin repeat protein</fullName>
    </recommendedName>
</protein>
<organism evidence="1">
    <name type="scientific">Phaeodactylum tricornutum</name>
    <name type="common">Diatom</name>
    <dbReference type="NCBI Taxonomy" id="2850"/>
    <lineage>
        <taxon>Eukaryota</taxon>
        <taxon>Sar</taxon>
        <taxon>Stramenopiles</taxon>
        <taxon>Ochrophyta</taxon>
        <taxon>Bacillariophyta</taxon>
        <taxon>Bacillariophyceae</taxon>
        <taxon>Bacillariophycidae</taxon>
        <taxon>Naviculales</taxon>
        <taxon>Phaeodactylaceae</taxon>
        <taxon>Phaeodactylum</taxon>
    </lineage>
</organism>